<organism evidence="1 2">
    <name type="scientific">Streptomyces antimicrobicus</name>
    <dbReference type="NCBI Taxonomy" id="2883108"/>
    <lineage>
        <taxon>Bacteria</taxon>
        <taxon>Bacillati</taxon>
        <taxon>Actinomycetota</taxon>
        <taxon>Actinomycetes</taxon>
        <taxon>Kitasatosporales</taxon>
        <taxon>Streptomycetaceae</taxon>
        <taxon>Streptomyces</taxon>
    </lineage>
</organism>
<gene>
    <name evidence="1" type="ORF">LG632_06140</name>
</gene>
<evidence type="ECO:0000313" key="1">
    <source>
        <dbReference type="EMBL" id="MCB5178964.1"/>
    </source>
</evidence>
<dbReference type="Proteomes" id="UP001199054">
    <property type="component" value="Unassembled WGS sequence"/>
</dbReference>
<accession>A0ABS8B2X5</accession>
<dbReference type="RefSeq" id="WP_226725781.1">
    <property type="nucleotide sequence ID" value="NZ_JAJAUY010000014.1"/>
</dbReference>
<protein>
    <submittedName>
        <fullName evidence="1">Uncharacterized protein</fullName>
    </submittedName>
</protein>
<evidence type="ECO:0000313" key="2">
    <source>
        <dbReference type="Proteomes" id="UP001199054"/>
    </source>
</evidence>
<comment type="caution">
    <text evidence="1">The sequence shown here is derived from an EMBL/GenBank/DDBJ whole genome shotgun (WGS) entry which is preliminary data.</text>
</comment>
<keyword evidence="2" id="KW-1185">Reference proteome</keyword>
<dbReference type="EMBL" id="JAJAUY010000014">
    <property type="protein sequence ID" value="MCB5178964.1"/>
    <property type="molecule type" value="Genomic_DNA"/>
</dbReference>
<reference evidence="1 2" key="1">
    <citation type="submission" date="2021-10" db="EMBL/GenBank/DDBJ databases">
        <title>Streptomyces sp. strain SMC 277, a novel streptomycete isolated from soil.</title>
        <authorList>
            <person name="Chanama M."/>
        </authorList>
    </citation>
    <scope>NUCLEOTIDE SEQUENCE [LARGE SCALE GENOMIC DNA]</scope>
    <source>
        <strain evidence="1 2">SMC 277</strain>
    </source>
</reference>
<sequence>MKPVEVVAVRAAALRGVVAAVVLVLAGAGTGVAGAAGGPVGEADLAYHGRVALSDGRLGVWLVPQNDGPAALEAATLRIRLSSDLAPRQALAEGCARAGVREVVCETGPVPAHGQGRHIGLALGLAGRPAEVLVRVDTWWNGGTSERGAADGEQVVLALDTGDAYAF</sequence>
<proteinExistence type="predicted"/>
<name>A0ABS8B2X5_9ACTN</name>